<dbReference type="Proteomes" id="UP000036756">
    <property type="component" value="Unassembled WGS sequence"/>
</dbReference>
<dbReference type="AlphaFoldDB" id="A0A0J8G3P4"/>
<evidence type="ECO:0000313" key="1">
    <source>
        <dbReference type="EMBL" id="KMT22336.1"/>
    </source>
</evidence>
<name>A0A0J8G3P4_CLOCY</name>
<comment type="caution">
    <text evidence="1">The sequence shown here is derived from an EMBL/GenBank/DDBJ whole genome shotgun (WGS) entry which is preliminary data.</text>
</comment>
<evidence type="ECO:0000313" key="2">
    <source>
        <dbReference type="Proteomes" id="UP000036756"/>
    </source>
</evidence>
<reference evidence="1 2" key="1">
    <citation type="submission" date="2015-06" db="EMBL/GenBank/DDBJ databases">
        <title>Draft genome sequence of the purine-degrading Clostridium cylindrosporum HC-1 (DSM 605).</title>
        <authorList>
            <person name="Poehlein A."/>
            <person name="Schiel-Bengelsdorf B."/>
            <person name="Bengelsdorf F."/>
            <person name="Daniel R."/>
            <person name="Duerre P."/>
        </authorList>
    </citation>
    <scope>NUCLEOTIDE SEQUENCE [LARGE SCALE GENOMIC DNA]</scope>
    <source>
        <strain evidence="1 2">DSM 605</strain>
    </source>
</reference>
<keyword evidence="2" id="KW-1185">Reference proteome</keyword>
<dbReference type="RefSeq" id="WP_048570121.1">
    <property type="nucleotide sequence ID" value="NZ_LFVU01000020.1"/>
</dbReference>
<dbReference type="EMBL" id="LFVU01000020">
    <property type="protein sequence ID" value="KMT22336.1"/>
    <property type="molecule type" value="Genomic_DNA"/>
</dbReference>
<gene>
    <name evidence="1" type="ORF">CLCY_16c00150</name>
</gene>
<dbReference type="PATRIC" id="fig|1121307.3.peg.325"/>
<proteinExistence type="predicted"/>
<protein>
    <submittedName>
        <fullName evidence="1">Uncharacterized protein</fullName>
    </submittedName>
</protein>
<organism evidence="1 2">
    <name type="scientific">Clostridium cylindrosporum DSM 605</name>
    <dbReference type="NCBI Taxonomy" id="1121307"/>
    <lineage>
        <taxon>Bacteria</taxon>
        <taxon>Bacillati</taxon>
        <taxon>Bacillota</taxon>
        <taxon>Clostridia</taxon>
        <taxon>Eubacteriales</taxon>
        <taxon>Clostridiaceae</taxon>
        <taxon>Clostridium</taxon>
    </lineage>
</organism>
<sequence>MEKNCINETIMKEMLEKYSRRKEFRIQFLKDIIENKIFCLEFIDELIKQVNDISPGYIEGYEMEFSNERRSVINEKQEDDVYYISLNEREENIKLDIILRNQEEDILIGTVDCNVKTYGSHGENLNIKINSIEIYKEYRNRGYGTRVLNSIPRTLSRIYKGRISRVETTSDIIPSNKYELHKNTYCQEREMIDKFLVENKYEDTNELSEIGEGIYKLNLYEFKTIDYYINSLIDSLFKIMKNKDKNSEIENCKNIIETICDDSYIYGTKEEKILSLENIKEKIEKYYEHLKIRSESIISAFDEIKELYKKINIEIKFGDSVNEVAIKLYCKYLTYAGVCKELDKRGYVTYGKTGIKRKYNSPDVKEMIINNDIANEELKNYVDKLIIANNDIR</sequence>
<accession>A0A0J8G3P4</accession>